<proteinExistence type="inferred from homology"/>
<dbReference type="SUPFAM" id="SSF88659">
    <property type="entry name" value="Sigma3 and sigma4 domains of RNA polymerase sigma factors"/>
    <property type="match status" value="1"/>
</dbReference>
<dbReference type="Proteomes" id="UP000516373">
    <property type="component" value="Chromosome"/>
</dbReference>
<evidence type="ECO:0000313" key="8">
    <source>
        <dbReference type="Proteomes" id="UP000516373"/>
    </source>
</evidence>
<dbReference type="PANTHER" id="PTHR43133:SF25">
    <property type="entry name" value="RNA POLYMERASE SIGMA FACTOR RFAY-RELATED"/>
    <property type="match status" value="1"/>
</dbReference>
<sequence>MARQQSDWFEDAYQQTRHHVWRYLLRRLPRAEVEDALADVYVRAWNSRRSLRGEPLPWLYGIARHVVAATLAEAGKPQDPPWIRADASSAEEEATVRSEALRALRRLNPKEREAVLLIAWEGLTPRQAARAAGCTTAAITLRLHRARRRLEREDEHEHS</sequence>
<dbReference type="SUPFAM" id="SSF88946">
    <property type="entry name" value="Sigma2 domain of RNA polymerase sigma factors"/>
    <property type="match status" value="1"/>
</dbReference>
<evidence type="ECO:0000256" key="1">
    <source>
        <dbReference type="ARBA" id="ARBA00010641"/>
    </source>
</evidence>
<dbReference type="AlphaFoldDB" id="A0A7G1NEI0"/>
<dbReference type="GO" id="GO:0016987">
    <property type="term" value="F:sigma factor activity"/>
    <property type="evidence" value="ECO:0007669"/>
    <property type="project" value="UniProtKB-KW"/>
</dbReference>
<comment type="similarity">
    <text evidence="1">Belongs to the sigma-70 factor family. ECF subfamily.</text>
</comment>
<evidence type="ECO:0000259" key="6">
    <source>
        <dbReference type="Pfam" id="PF08281"/>
    </source>
</evidence>
<dbReference type="EMBL" id="AP023439">
    <property type="protein sequence ID" value="BCL21568.1"/>
    <property type="molecule type" value="Genomic_DNA"/>
</dbReference>
<accession>A0A7G1NEI0</accession>
<dbReference type="InterPro" id="IPR039425">
    <property type="entry name" value="RNA_pol_sigma-70-like"/>
</dbReference>
<evidence type="ECO:0008006" key="9">
    <source>
        <dbReference type="Google" id="ProtNLM"/>
    </source>
</evidence>
<dbReference type="GO" id="GO:0003677">
    <property type="term" value="F:DNA binding"/>
    <property type="evidence" value="ECO:0007669"/>
    <property type="project" value="InterPro"/>
</dbReference>
<dbReference type="Gene3D" id="1.10.10.10">
    <property type="entry name" value="Winged helix-like DNA-binding domain superfamily/Winged helix DNA-binding domain"/>
    <property type="match status" value="1"/>
</dbReference>
<dbReference type="PANTHER" id="PTHR43133">
    <property type="entry name" value="RNA POLYMERASE ECF-TYPE SIGMA FACTO"/>
    <property type="match status" value="1"/>
</dbReference>
<dbReference type="Pfam" id="PF08281">
    <property type="entry name" value="Sigma70_r4_2"/>
    <property type="match status" value="1"/>
</dbReference>
<dbReference type="InterPro" id="IPR013249">
    <property type="entry name" value="RNA_pol_sigma70_r4_t2"/>
</dbReference>
<dbReference type="InterPro" id="IPR036388">
    <property type="entry name" value="WH-like_DNA-bd_sf"/>
</dbReference>
<dbReference type="InterPro" id="IPR014284">
    <property type="entry name" value="RNA_pol_sigma-70_dom"/>
</dbReference>
<evidence type="ECO:0000256" key="4">
    <source>
        <dbReference type="ARBA" id="ARBA00023163"/>
    </source>
</evidence>
<dbReference type="RefSeq" id="WP_190900649.1">
    <property type="nucleotide sequence ID" value="NZ_AP023439.1"/>
</dbReference>
<gene>
    <name evidence="7" type="ORF">GCM10017668_34110</name>
</gene>
<name>A0A7G1NEI0_9ACTN</name>
<dbReference type="KEGG" id="stui:GCM10017668_34110"/>
<feature type="domain" description="RNA polymerase sigma factor 70 region 4 type 2" evidence="6">
    <location>
        <begin position="99"/>
        <end position="150"/>
    </location>
</feature>
<dbReference type="Gene3D" id="1.10.1740.10">
    <property type="match status" value="1"/>
</dbReference>
<keyword evidence="4" id="KW-0804">Transcription</keyword>
<keyword evidence="3" id="KW-0731">Sigma factor</keyword>
<protein>
    <recommendedName>
        <fullName evidence="9">DNA-directed RNA polymerase sigma-70 factor</fullName>
    </recommendedName>
</protein>
<dbReference type="Pfam" id="PF04542">
    <property type="entry name" value="Sigma70_r2"/>
    <property type="match status" value="1"/>
</dbReference>
<dbReference type="InterPro" id="IPR007627">
    <property type="entry name" value="RNA_pol_sigma70_r2"/>
</dbReference>
<reference evidence="7 8" key="1">
    <citation type="journal article" date="2014" name="Int. J. Syst. Evol. Microbiol.">
        <title>Complete genome sequence of Corynebacterium casei LMG S-19264T (=DSM 44701T), isolated from a smear-ripened cheese.</title>
        <authorList>
            <consortium name="US DOE Joint Genome Institute (JGI-PGF)"/>
            <person name="Walter F."/>
            <person name="Albersmeier A."/>
            <person name="Kalinowski J."/>
            <person name="Ruckert C."/>
        </authorList>
    </citation>
    <scope>NUCLEOTIDE SEQUENCE [LARGE SCALE GENOMIC DNA]</scope>
    <source>
        <strain evidence="7 8">JCM 4255</strain>
    </source>
</reference>
<dbReference type="GO" id="GO:0006352">
    <property type="term" value="P:DNA-templated transcription initiation"/>
    <property type="evidence" value="ECO:0007669"/>
    <property type="project" value="InterPro"/>
</dbReference>
<organism evidence="7 8">
    <name type="scientific">Streptomyces tuirus</name>
    <dbReference type="NCBI Taxonomy" id="68278"/>
    <lineage>
        <taxon>Bacteria</taxon>
        <taxon>Bacillati</taxon>
        <taxon>Actinomycetota</taxon>
        <taxon>Actinomycetes</taxon>
        <taxon>Kitasatosporales</taxon>
        <taxon>Streptomycetaceae</taxon>
        <taxon>Streptomyces</taxon>
    </lineage>
</organism>
<feature type="domain" description="RNA polymerase sigma-70 region 2" evidence="5">
    <location>
        <begin position="13"/>
        <end position="67"/>
    </location>
</feature>
<evidence type="ECO:0000256" key="2">
    <source>
        <dbReference type="ARBA" id="ARBA00023015"/>
    </source>
</evidence>
<dbReference type="InterPro" id="IPR013325">
    <property type="entry name" value="RNA_pol_sigma_r2"/>
</dbReference>
<evidence type="ECO:0000313" key="7">
    <source>
        <dbReference type="EMBL" id="BCL21568.1"/>
    </source>
</evidence>
<evidence type="ECO:0000259" key="5">
    <source>
        <dbReference type="Pfam" id="PF04542"/>
    </source>
</evidence>
<dbReference type="InterPro" id="IPR013324">
    <property type="entry name" value="RNA_pol_sigma_r3/r4-like"/>
</dbReference>
<keyword evidence="2" id="KW-0805">Transcription regulation</keyword>
<dbReference type="NCBIfam" id="TIGR02937">
    <property type="entry name" value="sigma70-ECF"/>
    <property type="match status" value="1"/>
</dbReference>
<evidence type="ECO:0000256" key="3">
    <source>
        <dbReference type="ARBA" id="ARBA00023082"/>
    </source>
</evidence>